<evidence type="ECO:0000256" key="1">
    <source>
        <dbReference type="ARBA" id="ARBA00022737"/>
    </source>
</evidence>
<dbReference type="GO" id="GO:0051879">
    <property type="term" value="F:Hsp90 protein binding"/>
    <property type="evidence" value="ECO:0007669"/>
    <property type="project" value="TreeGrafter"/>
</dbReference>
<dbReference type="PANTHER" id="PTHR22904">
    <property type="entry name" value="TPR REPEAT CONTAINING PROTEIN"/>
    <property type="match status" value="1"/>
</dbReference>
<dbReference type="InterPro" id="IPR011990">
    <property type="entry name" value="TPR-like_helical_dom_sf"/>
</dbReference>
<evidence type="ECO:0000313" key="5">
    <source>
        <dbReference type="EMBL" id="OGD56717.1"/>
    </source>
</evidence>
<feature type="repeat" description="TPR" evidence="3">
    <location>
        <begin position="111"/>
        <end position="144"/>
    </location>
</feature>
<keyword evidence="2 3" id="KW-0802">TPR repeat</keyword>
<dbReference type="EMBL" id="MEZT01000014">
    <property type="protein sequence ID" value="OGD56717.1"/>
    <property type="molecule type" value="Genomic_DNA"/>
</dbReference>
<evidence type="ECO:0000256" key="3">
    <source>
        <dbReference type="PROSITE-ProRule" id="PRU00339"/>
    </source>
</evidence>
<dbReference type="Pfam" id="PF14559">
    <property type="entry name" value="TPR_19"/>
    <property type="match status" value="1"/>
</dbReference>
<gene>
    <name evidence="5" type="ORF">A2V71_04190</name>
</gene>
<sequence>MIWNFVVIGAVVLVFIILIRRIPLAKEIQKENLPEISDKEMTTYGLVAQADDAFDRKDFEEAEKLYVKAAASDPNNAKIYSRLGAIYLEQGNYYDSKEAFSQAIKIDSDTASRHINLGLAYMGLKDYFKAGKVFQDALKLDPKNKKYQKLLERAEKLKGKEK</sequence>
<dbReference type="AlphaFoldDB" id="A0A1F5DNG9"/>
<feature type="repeat" description="TPR" evidence="3">
    <location>
        <begin position="77"/>
        <end position="110"/>
    </location>
</feature>
<keyword evidence="4" id="KW-0472">Membrane</keyword>
<proteinExistence type="predicted"/>
<dbReference type="InterPro" id="IPR013105">
    <property type="entry name" value="TPR_2"/>
</dbReference>
<dbReference type="SUPFAM" id="SSF48452">
    <property type="entry name" value="TPR-like"/>
    <property type="match status" value="1"/>
</dbReference>
<keyword evidence="4" id="KW-0812">Transmembrane</keyword>
<dbReference type="Pfam" id="PF07719">
    <property type="entry name" value="TPR_2"/>
    <property type="match status" value="1"/>
</dbReference>
<keyword evidence="1" id="KW-0677">Repeat</keyword>
<keyword evidence="4" id="KW-1133">Transmembrane helix</keyword>
<evidence type="ECO:0000256" key="2">
    <source>
        <dbReference type="ARBA" id="ARBA00022803"/>
    </source>
</evidence>
<accession>A0A1F5DNG9</accession>
<evidence type="ECO:0000256" key="4">
    <source>
        <dbReference type="SAM" id="Phobius"/>
    </source>
</evidence>
<name>A0A1F5DNG9_9BACT</name>
<organism evidence="5 6">
    <name type="scientific">Candidatus Berkelbacteria bacterium RBG_13_40_8</name>
    <dbReference type="NCBI Taxonomy" id="1797467"/>
    <lineage>
        <taxon>Bacteria</taxon>
        <taxon>Candidatus Berkelbacteria</taxon>
    </lineage>
</organism>
<protein>
    <submittedName>
        <fullName evidence="5">Uncharacterized protein</fullName>
    </submittedName>
</protein>
<evidence type="ECO:0000313" key="6">
    <source>
        <dbReference type="Proteomes" id="UP000178764"/>
    </source>
</evidence>
<dbReference type="Gene3D" id="1.25.40.10">
    <property type="entry name" value="Tetratricopeptide repeat domain"/>
    <property type="match status" value="1"/>
</dbReference>
<feature type="transmembrane region" description="Helical" evidence="4">
    <location>
        <begin position="6"/>
        <end position="23"/>
    </location>
</feature>
<dbReference type="InterPro" id="IPR019734">
    <property type="entry name" value="TPR_rpt"/>
</dbReference>
<dbReference type="Proteomes" id="UP000178764">
    <property type="component" value="Unassembled WGS sequence"/>
</dbReference>
<dbReference type="PROSITE" id="PS50005">
    <property type="entry name" value="TPR"/>
    <property type="match status" value="2"/>
</dbReference>
<comment type="caution">
    <text evidence="5">The sequence shown here is derived from an EMBL/GenBank/DDBJ whole genome shotgun (WGS) entry which is preliminary data.</text>
</comment>
<dbReference type="PROSITE" id="PS50293">
    <property type="entry name" value="TPR_REGION"/>
    <property type="match status" value="2"/>
</dbReference>
<reference evidence="5 6" key="1">
    <citation type="journal article" date="2016" name="Nat. Commun.">
        <title>Thousands of microbial genomes shed light on interconnected biogeochemical processes in an aquifer system.</title>
        <authorList>
            <person name="Anantharaman K."/>
            <person name="Brown C.T."/>
            <person name="Hug L.A."/>
            <person name="Sharon I."/>
            <person name="Castelle C.J."/>
            <person name="Probst A.J."/>
            <person name="Thomas B.C."/>
            <person name="Singh A."/>
            <person name="Wilkins M.J."/>
            <person name="Karaoz U."/>
            <person name="Brodie E.L."/>
            <person name="Williams K.H."/>
            <person name="Hubbard S.S."/>
            <person name="Banfield J.F."/>
        </authorList>
    </citation>
    <scope>NUCLEOTIDE SEQUENCE [LARGE SCALE GENOMIC DNA]</scope>
</reference>
<dbReference type="SMART" id="SM00028">
    <property type="entry name" value="TPR"/>
    <property type="match status" value="3"/>
</dbReference>
<dbReference type="PANTHER" id="PTHR22904:SF523">
    <property type="entry name" value="STRESS-INDUCED-PHOSPHOPROTEIN 1"/>
    <property type="match status" value="1"/>
</dbReference>